<evidence type="ECO:0000313" key="1">
    <source>
        <dbReference type="EMBL" id="KAK2661897.1"/>
    </source>
</evidence>
<organism evidence="1 2">
    <name type="scientific">Dipteronia dyeriana</name>
    <dbReference type="NCBI Taxonomy" id="168575"/>
    <lineage>
        <taxon>Eukaryota</taxon>
        <taxon>Viridiplantae</taxon>
        <taxon>Streptophyta</taxon>
        <taxon>Embryophyta</taxon>
        <taxon>Tracheophyta</taxon>
        <taxon>Spermatophyta</taxon>
        <taxon>Magnoliopsida</taxon>
        <taxon>eudicotyledons</taxon>
        <taxon>Gunneridae</taxon>
        <taxon>Pentapetalae</taxon>
        <taxon>rosids</taxon>
        <taxon>malvids</taxon>
        <taxon>Sapindales</taxon>
        <taxon>Sapindaceae</taxon>
        <taxon>Hippocastanoideae</taxon>
        <taxon>Acereae</taxon>
        <taxon>Dipteronia</taxon>
    </lineage>
</organism>
<dbReference type="PANTHER" id="PTHR47481">
    <property type="match status" value="1"/>
</dbReference>
<accession>A0AAD9XM50</accession>
<dbReference type="Proteomes" id="UP001280121">
    <property type="component" value="Unassembled WGS sequence"/>
</dbReference>
<evidence type="ECO:0000313" key="2">
    <source>
        <dbReference type="Proteomes" id="UP001280121"/>
    </source>
</evidence>
<dbReference type="PANTHER" id="PTHR47481:SF9">
    <property type="entry name" value="RETROTRANSPOSON GAG DOMAIN-CONTAINING PROTEIN"/>
    <property type="match status" value="1"/>
</dbReference>
<dbReference type="EMBL" id="JANJYI010000001">
    <property type="protein sequence ID" value="KAK2661897.1"/>
    <property type="molecule type" value="Genomic_DNA"/>
</dbReference>
<protein>
    <submittedName>
        <fullName evidence="1">Uncharacterized protein</fullName>
    </submittedName>
</protein>
<reference evidence="1" key="1">
    <citation type="journal article" date="2023" name="Plant J.">
        <title>Genome sequences and population genomics provide insights into the demographic history, inbreeding, and mutation load of two 'living fossil' tree species of Dipteronia.</title>
        <authorList>
            <person name="Feng Y."/>
            <person name="Comes H.P."/>
            <person name="Chen J."/>
            <person name="Zhu S."/>
            <person name="Lu R."/>
            <person name="Zhang X."/>
            <person name="Li P."/>
            <person name="Qiu J."/>
            <person name="Olsen K.M."/>
            <person name="Qiu Y."/>
        </authorList>
    </citation>
    <scope>NUCLEOTIDE SEQUENCE</scope>
    <source>
        <strain evidence="1">KIB01</strain>
    </source>
</reference>
<proteinExistence type="predicted"/>
<sequence>MVSSSQTSVEAWNKLKNLYASQSCSRIMGLKETFIKLSRGSSSVGDYLCHIKGIVDDLTLAGDPPNNDIVVLHTPNGLGSEFKEISAAIRGRDIVISLEELQDKLIEYESFLK</sequence>
<comment type="caution">
    <text evidence="1">The sequence shown here is derived from an EMBL/GenBank/DDBJ whole genome shotgun (WGS) entry which is preliminary data.</text>
</comment>
<keyword evidence="2" id="KW-1185">Reference proteome</keyword>
<name>A0AAD9XM50_9ROSI</name>
<dbReference type="AlphaFoldDB" id="A0AAD9XM50"/>
<dbReference type="Pfam" id="PF14223">
    <property type="entry name" value="Retrotran_gag_2"/>
    <property type="match status" value="1"/>
</dbReference>
<gene>
    <name evidence="1" type="ORF">Ddye_000471</name>
</gene>